<feature type="region of interest" description="Disordered" evidence="1">
    <location>
        <begin position="35"/>
        <end position="57"/>
    </location>
</feature>
<dbReference type="Pfam" id="PF13466">
    <property type="entry name" value="STAS_2"/>
    <property type="match status" value="1"/>
</dbReference>
<protein>
    <submittedName>
        <fullName evidence="3">Lipid asymmetry maintenance protein MlaB</fullName>
    </submittedName>
</protein>
<sequence length="202" mass="21812">MFKRKFLRLARMGKAAVAKVIGRLREYLSVPFGRATPAGAGRETRENPGCRHSRFRGNDGKRAVIRDSLKRTARRPIEQASAHNGANGVIEMGGKRAAKNKQPPAAADGAAVVCLPADCRLAAQMALKEQLQQVLQHGDIVIDAQALERVDTAALQLLVLFRRELEHNGGALAWRGTNEVLHEAAALLGLEQSLNLPTATSA</sequence>
<dbReference type="PANTHER" id="PTHR35849">
    <property type="entry name" value="BLR2341 PROTEIN"/>
    <property type="match status" value="1"/>
</dbReference>
<reference evidence="3" key="1">
    <citation type="submission" date="2024-10" db="EMBL/GenBank/DDBJ databases">
        <authorList>
            <person name="Lesea H.P."/>
            <person name="Kuehl J.V."/>
            <person name="Chandonia J.-M."/>
        </authorList>
    </citation>
    <scope>NUCLEOTIDE SEQUENCE</scope>
    <source>
        <strain evidence="3">FW102-FHT14D07</strain>
    </source>
</reference>
<feature type="domain" description="STAS" evidence="2">
    <location>
        <begin position="108"/>
        <end position="202"/>
    </location>
</feature>
<proteinExistence type="predicted"/>
<evidence type="ECO:0000259" key="2">
    <source>
        <dbReference type="PROSITE" id="PS50801"/>
    </source>
</evidence>
<dbReference type="RefSeq" id="WP_395119795.1">
    <property type="nucleotide sequence ID" value="NZ_CP170721.1"/>
</dbReference>
<dbReference type="InterPro" id="IPR058548">
    <property type="entry name" value="MlaB-like_STAS"/>
</dbReference>
<dbReference type="PANTHER" id="PTHR35849:SF2">
    <property type="entry name" value="BLR2341 PROTEIN"/>
    <property type="match status" value="1"/>
</dbReference>
<dbReference type="InterPro" id="IPR002645">
    <property type="entry name" value="STAS_dom"/>
</dbReference>
<evidence type="ECO:0000313" key="3">
    <source>
        <dbReference type="EMBL" id="XIA19017.1"/>
    </source>
</evidence>
<dbReference type="EMBL" id="CP170721">
    <property type="protein sequence ID" value="XIA19017.1"/>
    <property type="molecule type" value="Genomic_DNA"/>
</dbReference>
<evidence type="ECO:0000256" key="1">
    <source>
        <dbReference type="SAM" id="MobiDB-lite"/>
    </source>
</evidence>
<dbReference type="PROSITE" id="PS50801">
    <property type="entry name" value="STAS"/>
    <property type="match status" value="1"/>
</dbReference>
<organism evidence="3">
    <name type="scientific">Rhodanobacter sp. FW102-FHT14D07</name>
    <dbReference type="NCBI Taxonomy" id="3351462"/>
    <lineage>
        <taxon>Bacteria</taxon>
        <taxon>Pseudomonadati</taxon>
        <taxon>Pseudomonadota</taxon>
        <taxon>Gammaproteobacteria</taxon>
        <taxon>Lysobacterales</taxon>
        <taxon>Rhodanobacteraceae</taxon>
        <taxon>Rhodanobacter</taxon>
    </lineage>
</organism>
<dbReference type="InterPro" id="IPR036513">
    <property type="entry name" value="STAS_dom_sf"/>
</dbReference>
<dbReference type="AlphaFoldDB" id="A0AB74UWD3"/>
<name>A0AB74UWD3_9GAMM</name>
<accession>A0AB74UWD3</accession>
<gene>
    <name evidence="3" type="ORF">ACFYG5_02410</name>
</gene>
<dbReference type="Gene3D" id="3.30.750.24">
    <property type="entry name" value="STAS domain"/>
    <property type="match status" value="1"/>
</dbReference>
<dbReference type="SUPFAM" id="SSF52091">
    <property type="entry name" value="SpoIIaa-like"/>
    <property type="match status" value="1"/>
</dbReference>
<dbReference type="InterPro" id="IPR052746">
    <property type="entry name" value="MlaB_ABC_Transporter"/>
</dbReference>
<dbReference type="CDD" id="cd07043">
    <property type="entry name" value="STAS_anti-anti-sigma_factors"/>
    <property type="match status" value="1"/>
</dbReference>